<dbReference type="AlphaFoldDB" id="A0A199VJB2"/>
<evidence type="ECO:0000259" key="7">
    <source>
        <dbReference type="Pfam" id="PF00931"/>
    </source>
</evidence>
<dbReference type="GO" id="GO:0043531">
    <property type="term" value="F:ADP binding"/>
    <property type="evidence" value="ECO:0007669"/>
    <property type="project" value="InterPro"/>
</dbReference>
<evidence type="ECO:0000256" key="1">
    <source>
        <dbReference type="ARBA" id="ARBA00008894"/>
    </source>
</evidence>
<organism evidence="11 12">
    <name type="scientific">Ananas comosus</name>
    <name type="common">Pineapple</name>
    <name type="synonym">Ananas ananas</name>
    <dbReference type="NCBI Taxonomy" id="4615"/>
    <lineage>
        <taxon>Eukaryota</taxon>
        <taxon>Viridiplantae</taxon>
        <taxon>Streptophyta</taxon>
        <taxon>Embryophyta</taxon>
        <taxon>Tracheophyta</taxon>
        <taxon>Spermatophyta</taxon>
        <taxon>Magnoliopsida</taxon>
        <taxon>Liliopsida</taxon>
        <taxon>Poales</taxon>
        <taxon>Bromeliaceae</taxon>
        <taxon>Bromelioideae</taxon>
        <taxon>Ananas</taxon>
    </lineage>
</organism>
<keyword evidence="4" id="KW-0547">Nucleotide-binding</keyword>
<dbReference type="InterPro" id="IPR036388">
    <property type="entry name" value="WH-like_DNA-bd_sf"/>
</dbReference>
<dbReference type="InterPro" id="IPR032675">
    <property type="entry name" value="LRR_dom_sf"/>
</dbReference>
<evidence type="ECO:0000256" key="2">
    <source>
        <dbReference type="ARBA" id="ARBA00022614"/>
    </source>
</evidence>
<dbReference type="STRING" id="4615.A0A199VJB2"/>
<dbReference type="PRINTS" id="PR00364">
    <property type="entry name" value="DISEASERSIST"/>
</dbReference>
<dbReference type="GO" id="GO:0002758">
    <property type="term" value="P:innate immune response-activating signaling pathway"/>
    <property type="evidence" value="ECO:0007669"/>
    <property type="project" value="UniProtKB-ARBA"/>
</dbReference>
<dbReference type="GO" id="GO:0009626">
    <property type="term" value="P:plant-type hypersensitive response"/>
    <property type="evidence" value="ECO:0007669"/>
    <property type="project" value="UniProtKB-ARBA"/>
</dbReference>
<dbReference type="Gene3D" id="3.80.10.10">
    <property type="entry name" value="Ribonuclease Inhibitor"/>
    <property type="match status" value="1"/>
</dbReference>
<keyword evidence="6" id="KW-0067">ATP-binding</keyword>
<gene>
    <name evidence="11" type="ORF">ACMD2_25093</name>
</gene>
<dbReference type="FunFam" id="1.10.10.10:FF:000322">
    <property type="entry name" value="Probable disease resistance protein At1g63360"/>
    <property type="match status" value="1"/>
</dbReference>
<dbReference type="InterPro" id="IPR041118">
    <property type="entry name" value="Rx_N"/>
</dbReference>
<dbReference type="Gene3D" id="1.10.10.10">
    <property type="entry name" value="Winged helix-like DNA-binding domain superfamily/Winged helix DNA-binding domain"/>
    <property type="match status" value="1"/>
</dbReference>
<keyword evidence="3" id="KW-0677">Repeat</keyword>
<comment type="caution">
    <text evidence="11">The sequence shown here is derived from an EMBL/GenBank/DDBJ whole genome shotgun (WGS) entry which is preliminary data.</text>
</comment>
<dbReference type="PANTHER" id="PTHR36766:SF40">
    <property type="entry name" value="DISEASE RESISTANCE PROTEIN RGA3"/>
    <property type="match status" value="1"/>
</dbReference>
<feature type="domain" description="NB-ARC" evidence="7">
    <location>
        <begin position="199"/>
        <end position="355"/>
    </location>
</feature>
<dbReference type="PANTHER" id="PTHR36766">
    <property type="entry name" value="PLANT BROAD-SPECTRUM MILDEW RESISTANCE PROTEIN RPW8"/>
    <property type="match status" value="1"/>
</dbReference>
<evidence type="ECO:0000313" key="12">
    <source>
        <dbReference type="Proteomes" id="UP000092600"/>
    </source>
</evidence>
<evidence type="ECO:0000256" key="4">
    <source>
        <dbReference type="ARBA" id="ARBA00022741"/>
    </source>
</evidence>
<evidence type="ECO:0000259" key="8">
    <source>
        <dbReference type="Pfam" id="PF18052"/>
    </source>
</evidence>
<dbReference type="InterPro" id="IPR056789">
    <property type="entry name" value="LRR_R13L1-DRL21"/>
</dbReference>
<dbReference type="InterPro" id="IPR058922">
    <property type="entry name" value="WHD_DRP"/>
</dbReference>
<keyword evidence="5" id="KW-0611">Plant defense</keyword>
<proteinExistence type="inferred from homology"/>
<dbReference type="SUPFAM" id="SSF52058">
    <property type="entry name" value="L domain-like"/>
    <property type="match status" value="1"/>
</dbReference>
<dbReference type="Pfam" id="PF18052">
    <property type="entry name" value="Rx_N"/>
    <property type="match status" value="1"/>
</dbReference>
<dbReference type="Gene3D" id="3.40.50.300">
    <property type="entry name" value="P-loop containing nucleotide triphosphate hydrolases"/>
    <property type="match status" value="1"/>
</dbReference>
<dbReference type="InterPro" id="IPR027417">
    <property type="entry name" value="P-loop_NTPase"/>
</dbReference>
<sequence>MEPILLAAAIGGFIVPFLNTLFAKYANFLQEKWIASEVVVADVKGISMTILKIQAVVSQAEARQAVHDHGLILWLRELKDAAYEADDLLDELNTTVLQLTEKRKQQRVSNSSADTISLGSKLVNRINTTRETLDRVVKEWGNFKLGDQLDDKPGGYPPILTNRLTGSFVDESKLVGRDVDKVKIIKILTSYDDERGDNKDAFILPLVGIGGVGKTTLVQLVYSDKRVRRYFHLRMWICVSNAFDARRITKEVVESASFGRHCETSNWDMLQRSLKEKLMLKKFLLVLDDVWSDDQVQWENLLAPLAEKMQGSKIVVTTRNSSVARIKGMMSPYILDGLSEEDSLSLFTHHAFMGKETKGIRVIEEMRKKIVEKLNGSPLAAKTLGRLCNSKLGKNDWKDFLKTEIWQMQQNDSDIMPILKLTYNHLPAHLKQCFAFCSVFPKEYDFDKEDLVRMWMGQGFIQSGDKKRVEDIGNEYFDHLISMGIFLRKQDKYNLQTLVLLQCESLKNLPEGICKLTNLRHLKIDRSLPSFARKGRQTKVAGIGSLTLLQELEKFDCTDHRIGELKEMNELRGCLSIRGLENVESETEASKAMLANKRHLEILKLKWSRMDIVSASSELDLRVLEKLQPHPNIRKLTIARYRGINTPCWINKAMPSNLKVIKLHDCPYLKQLPSLGHLFFLEKLEICRMYGVTKVGHEFYGNTKEVKFPSLRKLSFCHMPKWKEWSARKEDQSFPCLIELFMKNCPNLETRPSFPPEVRIIEVCGTRSARS</sequence>
<keyword evidence="2" id="KW-0433">Leucine-rich repeat</keyword>
<evidence type="ECO:0000256" key="6">
    <source>
        <dbReference type="ARBA" id="ARBA00022840"/>
    </source>
</evidence>
<dbReference type="FunFam" id="3.40.50.300:FF:001091">
    <property type="entry name" value="Probable disease resistance protein At1g61300"/>
    <property type="match status" value="1"/>
</dbReference>
<dbReference type="Gene3D" id="1.20.5.4130">
    <property type="match status" value="1"/>
</dbReference>
<comment type="similarity">
    <text evidence="1">Belongs to the disease resistance NB-LRR family.</text>
</comment>
<feature type="domain" description="Disease resistance N-terminal" evidence="8">
    <location>
        <begin position="17"/>
        <end position="106"/>
    </location>
</feature>
<dbReference type="SUPFAM" id="SSF52540">
    <property type="entry name" value="P-loop containing nucleoside triphosphate hydrolases"/>
    <property type="match status" value="1"/>
</dbReference>
<dbReference type="GO" id="GO:0042742">
    <property type="term" value="P:defense response to bacterium"/>
    <property type="evidence" value="ECO:0007669"/>
    <property type="project" value="UniProtKB-ARBA"/>
</dbReference>
<reference evidence="11 12" key="1">
    <citation type="journal article" date="2016" name="DNA Res.">
        <title>The draft genome of MD-2 pineapple using hybrid error correction of long reads.</title>
        <authorList>
            <person name="Redwan R.M."/>
            <person name="Saidin A."/>
            <person name="Kumar S.V."/>
        </authorList>
    </citation>
    <scope>NUCLEOTIDE SEQUENCE [LARGE SCALE GENOMIC DNA]</scope>
    <source>
        <strain evidence="12">cv. MD2</strain>
        <tissue evidence="11">Leaf</tissue>
    </source>
</reference>
<dbReference type="EMBL" id="LSRQ01001616">
    <property type="protein sequence ID" value="OAY77098.1"/>
    <property type="molecule type" value="Genomic_DNA"/>
</dbReference>
<evidence type="ECO:0000313" key="11">
    <source>
        <dbReference type="EMBL" id="OAY77098.1"/>
    </source>
</evidence>
<accession>A0A199VJB2</accession>
<feature type="domain" description="Disease resistance protein winged helix" evidence="9">
    <location>
        <begin position="439"/>
        <end position="492"/>
    </location>
</feature>
<dbReference type="Pfam" id="PF25019">
    <property type="entry name" value="LRR_R13L1-DRL21"/>
    <property type="match status" value="1"/>
</dbReference>
<protein>
    <submittedName>
        <fullName evidence="11">Putative disease resistance protein RGA3</fullName>
    </submittedName>
</protein>
<dbReference type="Pfam" id="PF23559">
    <property type="entry name" value="WHD_DRP"/>
    <property type="match status" value="1"/>
</dbReference>
<evidence type="ECO:0000256" key="5">
    <source>
        <dbReference type="ARBA" id="ARBA00022821"/>
    </source>
</evidence>
<feature type="domain" description="R13L1/DRL21-like LRR repeat region" evidence="10">
    <location>
        <begin position="562"/>
        <end position="689"/>
    </location>
</feature>
<dbReference type="Proteomes" id="UP000092600">
    <property type="component" value="Unassembled WGS sequence"/>
</dbReference>
<evidence type="ECO:0000256" key="3">
    <source>
        <dbReference type="ARBA" id="ARBA00022737"/>
    </source>
</evidence>
<dbReference type="Pfam" id="PF00931">
    <property type="entry name" value="NB-ARC"/>
    <property type="match status" value="1"/>
</dbReference>
<evidence type="ECO:0000259" key="10">
    <source>
        <dbReference type="Pfam" id="PF25019"/>
    </source>
</evidence>
<dbReference type="InterPro" id="IPR002182">
    <property type="entry name" value="NB-ARC"/>
</dbReference>
<dbReference type="GO" id="GO:0005524">
    <property type="term" value="F:ATP binding"/>
    <property type="evidence" value="ECO:0007669"/>
    <property type="project" value="UniProtKB-KW"/>
</dbReference>
<dbReference type="Gene3D" id="1.10.8.430">
    <property type="entry name" value="Helical domain of apoptotic protease-activating factors"/>
    <property type="match status" value="1"/>
</dbReference>
<name>A0A199VJB2_ANACO</name>
<dbReference type="InterPro" id="IPR042197">
    <property type="entry name" value="Apaf_helical"/>
</dbReference>
<evidence type="ECO:0000259" key="9">
    <source>
        <dbReference type="Pfam" id="PF23559"/>
    </source>
</evidence>